<keyword evidence="3 8" id="KW-0235">DNA replication</keyword>
<dbReference type="PRINTS" id="PR00051">
    <property type="entry name" value="DNAA"/>
</dbReference>
<dbReference type="SUPFAM" id="SSF52540">
    <property type="entry name" value="P-loop containing nucleoside triphosphate hydrolases"/>
    <property type="match status" value="1"/>
</dbReference>
<dbReference type="InterPro" id="IPR010921">
    <property type="entry name" value="Trp_repressor/repl_initiator"/>
</dbReference>
<dbReference type="PANTHER" id="PTHR30050">
    <property type="entry name" value="CHROMOSOMAL REPLICATION INITIATOR PROTEIN DNAA"/>
    <property type="match status" value="1"/>
</dbReference>
<evidence type="ECO:0000256" key="6">
    <source>
        <dbReference type="ARBA" id="ARBA00023121"/>
    </source>
</evidence>
<dbReference type="EMBL" id="QXWK01000004">
    <property type="protein sequence ID" value="NBH60709.1"/>
    <property type="molecule type" value="Genomic_DNA"/>
</dbReference>
<gene>
    <name evidence="8 14" type="primary">dnaA</name>
    <name evidence="14" type="ORF">D0435_03345</name>
</gene>
<dbReference type="Pfam" id="PF00308">
    <property type="entry name" value="Bac_DnaA"/>
    <property type="match status" value="1"/>
</dbReference>
<organism evidence="14 15">
    <name type="scientific">Anaerotruncus colihominis</name>
    <dbReference type="NCBI Taxonomy" id="169435"/>
    <lineage>
        <taxon>Bacteria</taxon>
        <taxon>Bacillati</taxon>
        <taxon>Bacillota</taxon>
        <taxon>Clostridia</taxon>
        <taxon>Eubacteriales</taxon>
        <taxon>Oscillospiraceae</taxon>
        <taxon>Anaerotruncus</taxon>
    </lineage>
</organism>
<evidence type="ECO:0000256" key="4">
    <source>
        <dbReference type="ARBA" id="ARBA00022741"/>
    </source>
</evidence>
<evidence type="ECO:0000256" key="3">
    <source>
        <dbReference type="ARBA" id="ARBA00022705"/>
    </source>
</evidence>
<dbReference type="InterPro" id="IPR001957">
    <property type="entry name" value="Chromosome_initiator_DnaA"/>
</dbReference>
<comment type="caution">
    <text evidence="14">The sequence shown here is derived from an EMBL/GenBank/DDBJ whole genome shotgun (WGS) entry which is preliminary data.</text>
</comment>
<dbReference type="PANTHER" id="PTHR30050:SF2">
    <property type="entry name" value="CHROMOSOMAL REPLICATION INITIATOR PROTEIN DNAA"/>
    <property type="match status" value="1"/>
</dbReference>
<dbReference type="GO" id="GO:0003688">
    <property type="term" value="F:DNA replication origin binding"/>
    <property type="evidence" value="ECO:0007669"/>
    <property type="project" value="UniProtKB-UniRule"/>
</dbReference>
<dbReference type="NCBIfam" id="TIGR00362">
    <property type="entry name" value="DnaA"/>
    <property type="match status" value="1"/>
</dbReference>
<dbReference type="InterPro" id="IPR038454">
    <property type="entry name" value="DnaA_N_sf"/>
</dbReference>
<proteinExistence type="inferred from homology"/>
<dbReference type="InterPro" id="IPR013317">
    <property type="entry name" value="DnaA_dom"/>
</dbReference>
<dbReference type="InterPro" id="IPR020591">
    <property type="entry name" value="Chromosome_initiator_DnaA-like"/>
</dbReference>
<feature type="binding site" evidence="8">
    <location>
        <position position="152"/>
    </location>
    <ligand>
        <name>ATP</name>
        <dbReference type="ChEBI" id="CHEBI:30616"/>
    </ligand>
</feature>
<keyword evidence="5 8" id="KW-0067">ATP-binding</keyword>
<evidence type="ECO:0000256" key="11">
    <source>
        <dbReference type="RuleBase" id="RU004227"/>
    </source>
</evidence>
<dbReference type="Gene3D" id="3.40.50.300">
    <property type="entry name" value="P-loop containing nucleotide triphosphate hydrolases"/>
    <property type="match status" value="1"/>
</dbReference>
<name>A0A845QG29_9FIRM</name>
<dbReference type="FunFam" id="3.40.50.300:FF:000150">
    <property type="entry name" value="Chromosomal replication initiator protein DnaA"/>
    <property type="match status" value="1"/>
</dbReference>
<dbReference type="GO" id="GO:0006275">
    <property type="term" value="P:regulation of DNA replication"/>
    <property type="evidence" value="ECO:0007669"/>
    <property type="project" value="UniProtKB-UniRule"/>
</dbReference>
<dbReference type="CDD" id="cd00009">
    <property type="entry name" value="AAA"/>
    <property type="match status" value="1"/>
</dbReference>
<dbReference type="SUPFAM" id="SSF48295">
    <property type="entry name" value="TrpR-like"/>
    <property type="match status" value="1"/>
</dbReference>
<evidence type="ECO:0000256" key="7">
    <source>
        <dbReference type="ARBA" id="ARBA00023125"/>
    </source>
</evidence>
<comment type="subcellular location">
    <subcellularLocation>
        <location evidence="8">Cytoplasm</location>
    </subcellularLocation>
</comment>
<evidence type="ECO:0000259" key="13">
    <source>
        <dbReference type="SMART" id="SM00760"/>
    </source>
</evidence>
<keyword evidence="6 8" id="KW-0446">Lipid-binding</keyword>
<evidence type="ECO:0000313" key="15">
    <source>
        <dbReference type="Proteomes" id="UP000446866"/>
    </source>
</evidence>
<dbReference type="Gene3D" id="3.30.300.180">
    <property type="match status" value="1"/>
</dbReference>
<evidence type="ECO:0000313" key="14">
    <source>
        <dbReference type="EMBL" id="NBH60709.1"/>
    </source>
</evidence>
<dbReference type="HAMAP" id="MF_00377">
    <property type="entry name" value="DnaA_bact"/>
    <property type="match status" value="1"/>
</dbReference>
<dbReference type="Proteomes" id="UP000446866">
    <property type="component" value="Unassembled WGS sequence"/>
</dbReference>
<evidence type="ECO:0000256" key="2">
    <source>
        <dbReference type="ARBA" id="ARBA00022490"/>
    </source>
</evidence>
<dbReference type="GO" id="GO:0006270">
    <property type="term" value="P:DNA replication initiation"/>
    <property type="evidence" value="ECO:0007669"/>
    <property type="project" value="UniProtKB-UniRule"/>
</dbReference>
<feature type="domain" description="Chromosomal replication initiator DnaA C-terminal" evidence="13">
    <location>
        <begin position="353"/>
        <end position="422"/>
    </location>
</feature>
<dbReference type="GO" id="GO:0005737">
    <property type="term" value="C:cytoplasm"/>
    <property type="evidence" value="ECO:0007669"/>
    <property type="project" value="UniProtKB-SubCell"/>
</dbReference>
<dbReference type="InterPro" id="IPR003593">
    <property type="entry name" value="AAA+_ATPase"/>
</dbReference>
<dbReference type="GO" id="GO:0005524">
    <property type="term" value="F:ATP binding"/>
    <property type="evidence" value="ECO:0007669"/>
    <property type="project" value="UniProtKB-UniRule"/>
</dbReference>
<feature type="region of interest" description="Domain IV, binds dsDNA" evidence="8">
    <location>
        <begin position="326"/>
        <end position="445"/>
    </location>
</feature>
<evidence type="ECO:0000256" key="8">
    <source>
        <dbReference type="HAMAP-Rule" id="MF_00377"/>
    </source>
</evidence>
<dbReference type="InterPro" id="IPR013159">
    <property type="entry name" value="DnaA_C"/>
</dbReference>
<comment type="function">
    <text evidence="8 10">Plays an essential role in the initiation and regulation of chromosomal replication. ATP-DnaA binds to the origin of replication (oriC) to initiate formation of the DNA replication initiation complex once per cell cycle. Binds the DnaA box (a 9 base pair repeat at the origin) and separates the double-stranded (ds)DNA. Forms a right-handed helical filament on oriC DNA; dsDNA binds to the exterior of the filament while single-stranded (ss)DNA is stabiized in the filament's interior. The ATP-DnaA-oriC complex binds and stabilizes one strand of the AT-rich DNA unwinding element (DUE), permitting loading of DNA polymerase. After initiation quickly degrades to an ADP-DnaA complex that is not apt for DNA replication. Binds acidic phospholipids.</text>
</comment>
<dbReference type="CDD" id="cd06571">
    <property type="entry name" value="Bac_DnaA_C"/>
    <property type="match status" value="1"/>
</dbReference>
<keyword evidence="2 8" id="KW-0963">Cytoplasm</keyword>
<keyword evidence="4 8" id="KW-0547">Nucleotide-binding</keyword>
<dbReference type="Pfam" id="PF11638">
    <property type="entry name" value="DnaA_N"/>
    <property type="match status" value="1"/>
</dbReference>
<dbReference type="GO" id="GO:0008289">
    <property type="term" value="F:lipid binding"/>
    <property type="evidence" value="ECO:0007669"/>
    <property type="project" value="UniProtKB-KW"/>
</dbReference>
<feature type="region of interest" description="Domain I, interacts with DnaA modulators" evidence="8">
    <location>
        <begin position="1"/>
        <end position="86"/>
    </location>
</feature>
<evidence type="ECO:0000256" key="5">
    <source>
        <dbReference type="ARBA" id="ARBA00022840"/>
    </source>
</evidence>
<evidence type="ECO:0000256" key="1">
    <source>
        <dbReference type="ARBA" id="ARBA00006583"/>
    </source>
</evidence>
<feature type="binding site" evidence="8">
    <location>
        <position position="153"/>
    </location>
    <ligand>
        <name>ATP</name>
        <dbReference type="ChEBI" id="CHEBI:30616"/>
    </ligand>
</feature>
<evidence type="ECO:0000256" key="10">
    <source>
        <dbReference type="RuleBase" id="RU000577"/>
    </source>
</evidence>
<dbReference type="Gene3D" id="1.10.1750.10">
    <property type="match status" value="1"/>
</dbReference>
<feature type="binding site" evidence="8">
    <location>
        <position position="154"/>
    </location>
    <ligand>
        <name>ATP</name>
        <dbReference type="ChEBI" id="CHEBI:30616"/>
    </ligand>
</feature>
<dbReference type="Gene3D" id="1.10.8.60">
    <property type="match status" value="1"/>
</dbReference>
<dbReference type="Pfam" id="PF08299">
    <property type="entry name" value="Bac_DnaA_C"/>
    <property type="match status" value="1"/>
</dbReference>
<dbReference type="SMART" id="SM00760">
    <property type="entry name" value="Bac_DnaA_C"/>
    <property type="match status" value="1"/>
</dbReference>
<comment type="subunit">
    <text evidence="8">Oligomerizes as a right-handed, spiral filament on DNA at oriC.</text>
</comment>
<dbReference type="AlphaFoldDB" id="A0A845QG29"/>
<evidence type="ECO:0000256" key="9">
    <source>
        <dbReference type="NCBIfam" id="TIGR00362"/>
    </source>
</evidence>
<keyword evidence="7 8" id="KW-0238">DNA-binding</keyword>
<sequence>MKSIWNQVLNIIEENTTSISYNTWFKPLKINNIDKNVKIVYLETDEDFIIKVLKDRYLQLIESSFKTVTGEEYRVVIKNSSDYESSKEEAPQQPVLMDPKLRKQKIFNPRYTFDNFVVGGSNKYAHAAALAVAESPSEAYNPLFIYGGSGLGKTHLMNAIGIYLLENNENLNVLYVSSEMFTNEFIKALGENKTREFKNKYRKVDVLLIDDIQFLEGKDTMQEEFFHTFNSLYDLNKQIVISSDRAPNKLDKLEERLRSRFMWNLIADLQPADYETRVAILMKKAENANIEMDDELYEVICLIAEKIKDNIRELEGAFNRIVSFSTLMEEKIDKTFAKRILKDIIQNNGTSPTPEKIKTIVSRYFKIKVSDMESSKRTSNIAFPRQIAMYLCRELTDYSLPKIGNLFGGRHYTTVMHACDKIQDEIKSNESVKEIIENLKKDISE</sequence>
<keyword evidence="15" id="KW-1185">Reference proteome</keyword>
<comment type="caution">
    <text evidence="8">Lacks conserved residue(s) required for the propagation of feature annotation.</text>
</comment>
<feature type="domain" description="AAA+ ATPase" evidence="12">
    <location>
        <begin position="139"/>
        <end position="269"/>
    </location>
</feature>
<dbReference type="GO" id="GO:0005886">
    <property type="term" value="C:plasma membrane"/>
    <property type="evidence" value="ECO:0007669"/>
    <property type="project" value="TreeGrafter"/>
</dbReference>
<reference evidence="14 15" key="1">
    <citation type="submission" date="2018-08" db="EMBL/GenBank/DDBJ databases">
        <title>Murine metabolic-syndrome-specific gut microbial biobank.</title>
        <authorList>
            <person name="Liu C."/>
        </authorList>
    </citation>
    <scope>NUCLEOTIDE SEQUENCE [LARGE SCALE GENOMIC DNA]</scope>
    <source>
        <strain evidence="14 15">28</strain>
    </source>
</reference>
<dbReference type="RefSeq" id="WP_160201007.1">
    <property type="nucleotide sequence ID" value="NZ_QXWK01000004.1"/>
</dbReference>
<dbReference type="InterPro" id="IPR024633">
    <property type="entry name" value="DnaA_N_dom"/>
</dbReference>
<dbReference type="SMART" id="SM00382">
    <property type="entry name" value="AAA"/>
    <property type="match status" value="1"/>
</dbReference>
<accession>A0A845QG29</accession>
<evidence type="ECO:0000259" key="12">
    <source>
        <dbReference type="SMART" id="SM00382"/>
    </source>
</evidence>
<comment type="domain">
    <text evidence="8">Domain I is involved in oligomerization and binding regulators, domain II is flexibile and of varying length in different bacteria, domain III forms the AAA+ region, while domain IV binds dsDNA.</text>
</comment>
<dbReference type="InterPro" id="IPR027417">
    <property type="entry name" value="P-loop_NTPase"/>
</dbReference>
<comment type="similarity">
    <text evidence="1 8 11">Belongs to the DnaA family.</text>
</comment>
<protein>
    <recommendedName>
        <fullName evidence="8 9">Chromosomal replication initiator protein DnaA</fullName>
    </recommendedName>
</protein>
<feature type="binding site" evidence="8">
    <location>
        <position position="150"/>
    </location>
    <ligand>
        <name>ATP</name>
        <dbReference type="ChEBI" id="CHEBI:30616"/>
    </ligand>
</feature>